<reference evidence="11" key="1">
    <citation type="submission" date="2019-08" db="EMBL/GenBank/DDBJ databases">
        <title>The genome of the North American firefly Photinus pyralis.</title>
        <authorList>
            <consortium name="Photinus pyralis genome working group"/>
            <person name="Fallon T.R."/>
            <person name="Sander Lower S.E."/>
            <person name="Weng J.-K."/>
        </authorList>
    </citation>
    <scope>NUCLEOTIDE SEQUENCE</scope>
    <source>
        <strain evidence="11">TRF0915ILg1</strain>
        <tissue evidence="11">Whole body</tissue>
    </source>
</reference>
<dbReference type="InterPro" id="IPR028021">
    <property type="entry name" value="Katanin_C-terminal"/>
</dbReference>
<dbReference type="PANTHER" id="PTHR19845">
    <property type="entry name" value="KATANIN P80 SUBUNIT"/>
    <property type="match status" value="1"/>
</dbReference>
<dbReference type="GO" id="GO:0051013">
    <property type="term" value="P:microtubule severing"/>
    <property type="evidence" value="ECO:0007669"/>
    <property type="project" value="UniProtKB-UniRule"/>
</dbReference>
<feature type="repeat" description="WD" evidence="8">
    <location>
        <begin position="69"/>
        <end position="110"/>
    </location>
</feature>
<dbReference type="GO" id="GO:0008017">
    <property type="term" value="F:microtubule binding"/>
    <property type="evidence" value="ECO:0007669"/>
    <property type="project" value="UniProtKB-UniRule"/>
</dbReference>
<dbReference type="Gene3D" id="2.130.10.10">
    <property type="entry name" value="YVTN repeat-like/Quinoprotein amine dehydrogenase"/>
    <property type="match status" value="2"/>
</dbReference>
<dbReference type="HAMAP" id="MF_03022">
    <property type="entry name" value="Katanin_p80_B1"/>
    <property type="match status" value="1"/>
</dbReference>
<keyword evidence="2 7" id="KW-0963">Cytoplasm</keyword>
<evidence type="ECO:0000256" key="7">
    <source>
        <dbReference type="HAMAP-Rule" id="MF_03022"/>
    </source>
</evidence>
<keyword evidence="7" id="KW-0498">Mitosis</keyword>
<sequence>MKETLPLERPLTMASICKRSWKLQEFVAHNANVNCLALGHKSGRVMVTGGDDKKVNLWAVGKQSCFMSLSGHTTPVECVQFNHVEELVCAGSRAGALKVWDLEAAKLVRTLTGHRDSIKCVDFHPYGDFLASGGTDSAIKLWDSRKKGCICTFPGHTTKVNSVKFSPDGQWIASGGDDARIKIWDLRVGRVLKEFTDHTNSITCVEFHPHEFLLASGSTDRSVNFFDLENFNLVSTERDVGSIRSLWFNPDGECLFTGVRDYLKVIGWEPSRLYDSVPVNWGRICDISTAQYQLVGASFHLTNVMVYVVDLKKVQPFGGPTVDTPASPFTHNQSIRKSFSKAERPTLRTKATLDVKTIEESTSGTDPEEESSADITNLKDYNDIFKARQSLVRTPPLEPEPFQEPDPEVLDPTEPQILGEIPSENFEALSLDNNINYRQSPPPQLNSSPYSRSKSNLDQVYVSRLSKQDRENVLPNTNKVKTQSFQKFNLQRQSSCKDVPEKLPKSNNNIKHSVSDAVLSKSSNVSSRNTSRKNSFSRPSRNSSVPNVSRIPTSARPAEKPVPIKPIPVIPNAPVDIFVTPVSTKLSPEEKPQDEYVPTAVDKPVGLVLDDFLPRNHQPCGFDKQLPDMSEAEVLGVVMRGHEPMMAVLVARQRNLKIVLAQYKTKDVKAAIETAIALNDLAVIVDILSVFNNKYSMWNLDLCVLLLPKLEELIQSKYETYMITACNTLKLILKHFGSVIKTSIQSPAGSFGVDLSREERYHKSLKCYDYFGQIRTLLLKKQALPGTVGSNFREIHTLMQHTFD</sequence>
<feature type="compositionally biased region" description="Polar residues" evidence="9">
    <location>
        <begin position="536"/>
        <end position="552"/>
    </location>
</feature>
<keyword evidence="6 7" id="KW-0206">Cytoskeleton</keyword>
<dbReference type="AlphaFoldDB" id="A0A8K0C5J2"/>
<dbReference type="InterPro" id="IPR001680">
    <property type="entry name" value="WD40_rpt"/>
</dbReference>
<dbReference type="GO" id="GO:0007019">
    <property type="term" value="P:microtubule depolymerization"/>
    <property type="evidence" value="ECO:0007669"/>
    <property type="project" value="TreeGrafter"/>
</dbReference>
<dbReference type="GO" id="GO:0051301">
    <property type="term" value="P:cell division"/>
    <property type="evidence" value="ECO:0007669"/>
    <property type="project" value="UniProtKB-KW"/>
</dbReference>
<feature type="compositionally biased region" description="Acidic residues" evidence="9">
    <location>
        <begin position="401"/>
        <end position="411"/>
    </location>
</feature>
<accession>A0A8K0C5J2</accession>
<dbReference type="PROSITE" id="PS00678">
    <property type="entry name" value="WD_REPEATS_1"/>
    <property type="match status" value="1"/>
</dbReference>
<dbReference type="GO" id="GO:0005813">
    <property type="term" value="C:centrosome"/>
    <property type="evidence" value="ECO:0007669"/>
    <property type="project" value="UniProtKB-SubCell"/>
</dbReference>
<evidence type="ECO:0000313" key="11">
    <source>
        <dbReference type="EMBL" id="KAF2878961.1"/>
    </source>
</evidence>
<dbReference type="GO" id="GO:0000922">
    <property type="term" value="C:spindle pole"/>
    <property type="evidence" value="ECO:0007669"/>
    <property type="project" value="UniProtKB-SubCell"/>
</dbReference>
<feature type="compositionally biased region" description="Polar residues" evidence="9">
    <location>
        <begin position="327"/>
        <end position="337"/>
    </location>
</feature>
<keyword evidence="4 7" id="KW-0493">Microtubule</keyword>
<evidence type="ECO:0000256" key="1">
    <source>
        <dbReference type="ARBA" id="ARBA00004245"/>
    </source>
</evidence>
<dbReference type="FunFam" id="2.130.10.10:FF:000462">
    <property type="entry name" value="Katanin p80 WD40 repeat-containing subunit B1"/>
    <property type="match status" value="1"/>
</dbReference>
<dbReference type="InterPro" id="IPR026962">
    <property type="entry name" value="KTNB1"/>
</dbReference>
<evidence type="ECO:0000259" key="10">
    <source>
        <dbReference type="Pfam" id="PF13925"/>
    </source>
</evidence>
<dbReference type="SUPFAM" id="SSF50978">
    <property type="entry name" value="WD40 repeat-like"/>
    <property type="match status" value="1"/>
</dbReference>
<dbReference type="GO" id="GO:0005737">
    <property type="term" value="C:cytoplasm"/>
    <property type="evidence" value="ECO:0007669"/>
    <property type="project" value="UniProtKB-SubCell"/>
</dbReference>
<evidence type="ECO:0000313" key="12">
    <source>
        <dbReference type="Proteomes" id="UP000801492"/>
    </source>
</evidence>
<dbReference type="InterPro" id="IPR036322">
    <property type="entry name" value="WD40_repeat_dom_sf"/>
</dbReference>
<dbReference type="EMBL" id="VTPC01091252">
    <property type="protein sequence ID" value="KAF2878961.1"/>
    <property type="molecule type" value="Genomic_DNA"/>
</dbReference>
<dbReference type="PANTHER" id="PTHR19845:SF0">
    <property type="entry name" value="KATANIN P80 WD40 REPEAT-CONTAINING SUBUNIT B1"/>
    <property type="match status" value="1"/>
</dbReference>
<keyword evidence="7" id="KW-0131">Cell cycle</keyword>
<dbReference type="PROSITE" id="PS50082">
    <property type="entry name" value="WD_REPEATS_2"/>
    <property type="match status" value="5"/>
</dbReference>
<evidence type="ECO:0000256" key="3">
    <source>
        <dbReference type="ARBA" id="ARBA00022574"/>
    </source>
</evidence>
<dbReference type="InterPro" id="IPR020472">
    <property type="entry name" value="WD40_PAC1"/>
</dbReference>
<feature type="repeat" description="WD" evidence="8">
    <location>
        <begin position="111"/>
        <end position="143"/>
    </location>
</feature>
<feature type="region of interest" description="Disordered" evidence="9">
    <location>
        <begin position="356"/>
        <end position="377"/>
    </location>
</feature>
<dbReference type="GO" id="GO:0005874">
    <property type="term" value="C:microtubule"/>
    <property type="evidence" value="ECO:0007669"/>
    <property type="project" value="UniProtKB-KW"/>
</dbReference>
<feature type="repeat" description="WD" evidence="8">
    <location>
        <begin position="195"/>
        <end position="236"/>
    </location>
</feature>
<keyword evidence="3 8" id="KW-0853">WD repeat</keyword>
<feature type="domain" description="Katanin p80 subunit C-terminal" evidence="10">
    <location>
        <begin position="640"/>
        <end position="799"/>
    </location>
</feature>
<dbReference type="Pfam" id="PF13925">
    <property type="entry name" value="Katanin_con80"/>
    <property type="match status" value="1"/>
</dbReference>
<comment type="caution">
    <text evidence="11">The sequence shown here is derived from an EMBL/GenBank/DDBJ whole genome shotgun (WGS) entry which is preliminary data.</text>
</comment>
<keyword evidence="5" id="KW-0677">Repeat</keyword>
<feature type="repeat" description="WD" evidence="8">
    <location>
        <begin position="26"/>
        <end position="68"/>
    </location>
</feature>
<feature type="compositionally biased region" description="Low complexity" evidence="9">
    <location>
        <begin position="520"/>
        <end position="534"/>
    </location>
</feature>
<evidence type="ECO:0000256" key="5">
    <source>
        <dbReference type="ARBA" id="ARBA00022737"/>
    </source>
</evidence>
<evidence type="ECO:0000256" key="4">
    <source>
        <dbReference type="ARBA" id="ARBA00022701"/>
    </source>
</evidence>
<protein>
    <recommendedName>
        <fullName evidence="7">Katanin p80 WD40 repeat-containing subunit B1</fullName>
        <shortName evidence="7">Katanin p80 subunit B1</shortName>
    </recommendedName>
    <alternativeName>
        <fullName evidence="7">p80 katanin</fullName>
    </alternativeName>
</protein>
<keyword evidence="7" id="KW-0132">Cell division</keyword>
<dbReference type="SMART" id="SM00320">
    <property type="entry name" value="WD40"/>
    <property type="match status" value="6"/>
</dbReference>
<feature type="region of interest" description="Disordered" evidence="9">
    <location>
        <begin position="466"/>
        <end position="563"/>
    </location>
</feature>
<feature type="repeat" description="WD" evidence="8">
    <location>
        <begin position="153"/>
        <end position="194"/>
    </location>
</feature>
<evidence type="ECO:0000256" key="2">
    <source>
        <dbReference type="ARBA" id="ARBA00022490"/>
    </source>
</evidence>
<evidence type="ECO:0000256" key="6">
    <source>
        <dbReference type="ARBA" id="ARBA00023212"/>
    </source>
</evidence>
<comment type="subcellular location">
    <subcellularLocation>
        <location evidence="1 7">Cytoplasm</location>
        <location evidence="1 7">Cytoskeleton</location>
    </subcellularLocation>
    <subcellularLocation>
        <location evidence="7">Cytoplasm</location>
    </subcellularLocation>
    <subcellularLocation>
        <location evidence="7">Cytoplasm</location>
        <location evidence="7">Cytoskeleton</location>
        <location evidence="7">Microtubule organizing center</location>
        <location evidence="7">Centrosome</location>
    </subcellularLocation>
    <subcellularLocation>
        <location evidence="7">Cytoplasm</location>
        <location evidence="7">Cytoskeleton</location>
        <location evidence="7">Spindle pole</location>
    </subcellularLocation>
    <subcellularLocation>
        <location evidence="7">Cytoplasm</location>
        <location evidence="7">Cytoskeleton</location>
        <location evidence="7">Spindle</location>
    </subcellularLocation>
    <text evidence="7">Predominantly cytoplasmic. Localized to the interphase centrosome and mitotic spindle poles.</text>
</comment>
<feature type="region of interest" description="Disordered" evidence="9">
    <location>
        <begin position="391"/>
        <end position="415"/>
    </location>
</feature>
<comment type="subunit">
    <text evidence="7">Interacts with KATNA1. This interaction enhances the microtubule binding and severing activity of KATNA1 and also targets this activity to the centrosome.</text>
</comment>
<dbReference type="InterPro" id="IPR019775">
    <property type="entry name" value="WD40_repeat_CS"/>
</dbReference>
<organism evidence="11 12">
    <name type="scientific">Ignelater luminosus</name>
    <name type="common">Cucubano</name>
    <name type="synonym">Pyrophorus luminosus</name>
    <dbReference type="NCBI Taxonomy" id="2038154"/>
    <lineage>
        <taxon>Eukaryota</taxon>
        <taxon>Metazoa</taxon>
        <taxon>Ecdysozoa</taxon>
        <taxon>Arthropoda</taxon>
        <taxon>Hexapoda</taxon>
        <taxon>Insecta</taxon>
        <taxon>Pterygota</taxon>
        <taxon>Neoptera</taxon>
        <taxon>Endopterygota</taxon>
        <taxon>Coleoptera</taxon>
        <taxon>Polyphaga</taxon>
        <taxon>Elateriformia</taxon>
        <taxon>Elateroidea</taxon>
        <taxon>Elateridae</taxon>
        <taxon>Agrypninae</taxon>
        <taxon>Pyrophorini</taxon>
        <taxon>Ignelater</taxon>
    </lineage>
</organism>
<feature type="region of interest" description="Disordered" evidence="9">
    <location>
        <begin position="434"/>
        <end position="454"/>
    </location>
</feature>
<dbReference type="InterPro" id="IPR015943">
    <property type="entry name" value="WD40/YVTN_repeat-like_dom_sf"/>
</dbReference>
<dbReference type="GO" id="GO:0008352">
    <property type="term" value="C:katanin complex"/>
    <property type="evidence" value="ECO:0007669"/>
    <property type="project" value="InterPro"/>
</dbReference>
<proteinExistence type="inferred from homology"/>
<dbReference type="CDD" id="cd00200">
    <property type="entry name" value="WD40"/>
    <property type="match status" value="1"/>
</dbReference>
<feature type="compositionally biased region" description="Polar residues" evidence="9">
    <location>
        <begin position="474"/>
        <end position="496"/>
    </location>
</feature>
<dbReference type="PRINTS" id="PR00320">
    <property type="entry name" value="GPROTEINBRPT"/>
</dbReference>
<evidence type="ECO:0000256" key="8">
    <source>
        <dbReference type="PROSITE-ProRule" id="PRU00221"/>
    </source>
</evidence>
<dbReference type="OrthoDB" id="10251605at2759"/>
<evidence type="ECO:0000256" key="9">
    <source>
        <dbReference type="SAM" id="MobiDB-lite"/>
    </source>
</evidence>
<dbReference type="Proteomes" id="UP000801492">
    <property type="component" value="Unassembled WGS sequence"/>
</dbReference>
<comment type="similarity">
    <text evidence="7">Belongs to the WD repeat KATNB1 family.</text>
</comment>
<gene>
    <name evidence="7" type="primary">KATNB1</name>
    <name evidence="11" type="ORF">ILUMI_27209</name>
</gene>
<dbReference type="Pfam" id="PF00400">
    <property type="entry name" value="WD40"/>
    <property type="match status" value="5"/>
</dbReference>
<feature type="region of interest" description="Disordered" evidence="9">
    <location>
        <begin position="320"/>
        <end position="341"/>
    </location>
</feature>
<keyword evidence="12" id="KW-1185">Reference proteome</keyword>
<comment type="function">
    <text evidence="7">Participates in a complex which severs microtubules in an ATP-dependent manner. May act to target the enzymatic subunit of this complex to sites of action such as the centrosome. Microtubule severing may promote rapid reorganization of cellular microtubule arrays and the release of microtubules from the centrosome following nucleation.</text>
</comment>
<name>A0A8K0C5J2_IGNLU</name>
<dbReference type="PROSITE" id="PS50294">
    <property type="entry name" value="WD_REPEATS_REGION"/>
    <property type="match status" value="5"/>
</dbReference>